<name>A0A1Y2HAC9_9FUNG</name>
<sequence>MFPRQLGADESSDSDANQDDDDDNANSEDAGDSDFMDEDDGDGEDDDEYSDEEYDQDPTLSLTKAQKDKIHEDYRVLKAANAAAGCSLLLAHEIARVADPTTSPPWWACEHLSSWHSHPNDQPASPTTTAPANRKRKLSISSASSASIDATTTPRRRTSVSSTSSNSLGAVGGGFMAMSGGVVSHNVPGYRGIQSIRALRGRQVGGHAFQASPEFQVLPMSRLLPNTRGRPVLHYDARPYSGQFSADGNFFYVCTQDFRVHMYDSRDPLDLREYKTVRAYLGQWTITDATLTTRNDRIAYSTIMPHVHVASTDPDAAAEEQTRLDLSGGRGGGAGRFGIWSLRFSADGRELVAGTSANSVIVYDVERKVQVLSARGHVDDVNAVCFADQSTNVMYSGSDDSLIKVWDRRSLRPGDSARPVGVLPGHTEGITYVSSRGDGRYLVSNGKDQCAKLWDVRKMVMPSTFDKMAPDMRDLRLDWDYRWQAFPLGAHGPAVRRHPNDASVVTFMGHHSVSKGSVVVYNMLGQCVREMRTGSLGQVPSMHGSWRRENVVRDVAWHPNMPIIMATTWTGDGGAVARHDYAPTTFGSGDCDSIVTPPA</sequence>
<accession>A0A1Y2HAC9</accession>
<feature type="compositionally biased region" description="Low complexity" evidence="2">
    <location>
        <begin position="139"/>
        <end position="165"/>
    </location>
</feature>
<dbReference type="SMART" id="SM00320">
    <property type="entry name" value="WD40"/>
    <property type="match status" value="4"/>
</dbReference>
<feature type="compositionally biased region" description="Polar residues" evidence="2">
    <location>
        <begin position="116"/>
        <end position="131"/>
    </location>
</feature>
<dbReference type="PANTHER" id="PTHR19847:SF7">
    <property type="entry name" value="DDB1- AND CUL4-ASSOCIATED FACTOR 11"/>
    <property type="match status" value="1"/>
</dbReference>
<protein>
    <submittedName>
        <fullName evidence="3">WD40-repeat-containing domain protein</fullName>
    </submittedName>
</protein>
<feature type="compositionally biased region" description="Acidic residues" evidence="2">
    <location>
        <begin position="10"/>
        <end position="56"/>
    </location>
</feature>
<dbReference type="InterPro" id="IPR015943">
    <property type="entry name" value="WD40/YVTN_repeat-like_dom_sf"/>
</dbReference>
<feature type="repeat" description="WD" evidence="1">
    <location>
        <begin position="374"/>
        <end position="407"/>
    </location>
</feature>
<evidence type="ECO:0000256" key="1">
    <source>
        <dbReference type="PROSITE-ProRule" id="PRU00221"/>
    </source>
</evidence>
<dbReference type="PROSITE" id="PS50082">
    <property type="entry name" value="WD_REPEATS_2"/>
    <property type="match status" value="2"/>
</dbReference>
<comment type="caution">
    <text evidence="3">The sequence shown here is derived from an EMBL/GenBank/DDBJ whole genome shotgun (WGS) entry which is preliminary data.</text>
</comment>
<dbReference type="Gene3D" id="2.130.10.10">
    <property type="entry name" value="YVTN repeat-like/Quinoprotein amine dehydrogenase"/>
    <property type="match status" value="1"/>
</dbReference>
<dbReference type="EMBL" id="MCFL01000058">
    <property type="protein sequence ID" value="ORZ31537.1"/>
    <property type="molecule type" value="Genomic_DNA"/>
</dbReference>
<dbReference type="AlphaFoldDB" id="A0A1Y2HAC9"/>
<gene>
    <name evidence="3" type="ORF">BCR44DRAFT_1441971</name>
</gene>
<organism evidence="3 4">
    <name type="scientific">Catenaria anguillulae PL171</name>
    <dbReference type="NCBI Taxonomy" id="765915"/>
    <lineage>
        <taxon>Eukaryota</taxon>
        <taxon>Fungi</taxon>
        <taxon>Fungi incertae sedis</taxon>
        <taxon>Blastocladiomycota</taxon>
        <taxon>Blastocladiomycetes</taxon>
        <taxon>Blastocladiales</taxon>
        <taxon>Catenariaceae</taxon>
        <taxon>Catenaria</taxon>
    </lineage>
</organism>
<feature type="region of interest" description="Disordered" evidence="2">
    <location>
        <begin position="116"/>
        <end position="166"/>
    </location>
</feature>
<dbReference type="STRING" id="765915.A0A1Y2HAC9"/>
<dbReference type="InterPro" id="IPR001680">
    <property type="entry name" value="WD40_rpt"/>
</dbReference>
<dbReference type="PANTHER" id="PTHR19847">
    <property type="entry name" value="DDB1- AND CUL4-ASSOCIATED FACTOR 11"/>
    <property type="match status" value="1"/>
</dbReference>
<feature type="region of interest" description="Disordered" evidence="2">
    <location>
        <begin position="1"/>
        <end position="60"/>
    </location>
</feature>
<proteinExistence type="predicted"/>
<dbReference type="OrthoDB" id="63070at2759"/>
<dbReference type="Proteomes" id="UP000193411">
    <property type="component" value="Unassembled WGS sequence"/>
</dbReference>
<dbReference type="Pfam" id="PF00400">
    <property type="entry name" value="WD40"/>
    <property type="match status" value="2"/>
</dbReference>
<dbReference type="PROSITE" id="PS50294">
    <property type="entry name" value="WD_REPEATS_REGION"/>
    <property type="match status" value="2"/>
</dbReference>
<keyword evidence="4" id="KW-1185">Reference proteome</keyword>
<feature type="repeat" description="WD" evidence="1">
    <location>
        <begin position="423"/>
        <end position="464"/>
    </location>
</feature>
<reference evidence="3 4" key="1">
    <citation type="submission" date="2016-07" db="EMBL/GenBank/DDBJ databases">
        <title>Pervasive Adenine N6-methylation of Active Genes in Fungi.</title>
        <authorList>
            <consortium name="DOE Joint Genome Institute"/>
            <person name="Mondo S.J."/>
            <person name="Dannebaum R.O."/>
            <person name="Kuo R.C."/>
            <person name="Labutti K."/>
            <person name="Haridas S."/>
            <person name="Kuo A."/>
            <person name="Salamov A."/>
            <person name="Ahrendt S.R."/>
            <person name="Lipzen A."/>
            <person name="Sullivan W."/>
            <person name="Andreopoulos W.B."/>
            <person name="Clum A."/>
            <person name="Lindquist E."/>
            <person name="Daum C."/>
            <person name="Ramamoorthy G.K."/>
            <person name="Gryganskyi A."/>
            <person name="Culley D."/>
            <person name="Magnuson J.K."/>
            <person name="James T.Y."/>
            <person name="O'Malley M.A."/>
            <person name="Stajich J.E."/>
            <person name="Spatafora J.W."/>
            <person name="Visel A."/>
            <person name="Grigoriev I.V."/>
        </authorList>
    </citation>
    <scope>NUCLEOTIDE SEQUENCE [LARGE SCALE GENOMIC DNA]</scope>
    <source>
        <strain evidence="3 4">PL171</strain>
    </source>
</reference>
<keyword evidence="1" id="KW-0853">WD repeat</keyword>
<evidence type="ECO:0000313" key="4">
    <source>
        <dbReference type="Proteomes" id="UP000193411"/>
    </source>
</evidence>
<dbReference type="InterPro" id="IPR051859">
    <property type="entry name" value="DCAF"/>
</dbReference>
<evidence type="ECO:0000256" key="2">
    <source>
        <dbReference type="SAM" id="MobiDB-lite"/>
    </source>
</evidence>
<dbReference type="SUPFAM" id="SSF50978">
    <property type="entry name" value="WD40 repeat-like"/>
    <property type="match status" value="1"/>
</dbReference>
<evidence type="ECO:0000313" key="3">
    <source>
        <dbReference type="EMBL" id="ORZ31537.1"/>
    </source>
</evidence>
<dbReference type="InterPro" id="IPR036322">
    <property type="entry name" value="WD40_repeat_dom_sf"/>
</dbReference>
<dbReference type="GO" id="GO:0080008">
    <property type="term" value="C:Cul4-RING E3 ubiquitin ligase complex"/>
    <property type="evidence" value="ECO:0007669"/>
    <property type="project" value="TreeGrafter"/>
</dbReference>
<dbReference type="GO" id="GO:0043161">
    <property type="term" value="P:proteasome-mediated ubiquitin-dependent protein catabolic process"/>
    <property type="evidence" value="ECO:0007669"/>
    <property type="project" value="TreeGrafter"/>
</dbReference>